<sequence length="427" mass="45823">MLRAYPADPTVDAGGTLVLHVATDAPRFRVQIERWSDGCERILDAGPFEGADAVPGAVGADWAWPRIEIPLPDDLRGGAYIARFSEDGGTTGRGAPRDDTPDARWGTALFVVRTRPSARVLVNLPLFTYHAYNTAHLDLTRRDADGASLAGGAAAVTLHRPGGGTGGHVHDETVADVYDRTTPRQTFAHWDLYALAWFAREGIAVDVCTDLDLHRGTAALDRYAVLCTFGHDAYWTREQRARVEGWIDDGGHVAFCGAGTCRSRVQYDEATATLTADGAWADDEREDTLTGATARSGGVKWRGTRPPAGYRIEDASHWLLRDAHVRDGDLVGAGAYLIGYACDGVDDAHAPPGLRVLGRAPFSGWNVADGSGAIEPGGHAAMVAFPRGRGHVFNAGTVDWARALAWDARVKAITRSVLRRFCETGGA</sequence>
<gene>
    <name evidence="2" type="ORF">WPS_11660</name>
</gene>
<dbReference type="EMBL" id="AP025523">
    <property type="protein sequence ID" value="BDE05890.1"/>
    <property type="molecule type" value="Genomic_DNA"/>
</dbReference>
<accession>A0AAN1XVS1</accession>
<name>A0AAN1XVS1_UNVUL</name>
<evidence type="ECO:0000313" key="3">
    <source>
        <dbReference type="Proteomes" id="UP001317532"/>
    </source>
</evidence>
<dbReference type="RefSeq" id="WP_317996901.1">
    <property type="nucleotide sequence ID" value="NZ_AP025523.1"/>
</dbReference>
<feature type="domain" description="N,N-dimethylformamidase beta subunit-like C-terminal" evidence="1">
    <location>
        <begin position="54"/>
        <end position="405"/>
    </location>
</feature>
<dbReference type="AlphaFoldDB" id="A0AAN1XVS1"/>
<evidence type="ECO:0000259" key="1">
    <source>
        <dbReference type="Pfam" id="PF20254"/>
    </source>
</evidence>
<dbReference type="InterPro" id="IPR029062">
    <property type="entry name" value="Class_I_gatase-like"/>
</dbReference>
<keyword evidence="3" id="KW-1185">Reference proteome</keyword>
<dbReference type="Gene3D" id="3.40.50.880">
    <property type="match status" value="1"/>
</dbReference>
<proteinExistence type="predicted"/>
<reference evidence="2 3" key="1">
    <citation type="journal article" date="2022" name="ISME Commun">
        <title>Vulcanimicrobium alpinus gen. nov. sp. nov., the first cultivated representative of the candidate phylum 'Eremiobacterota', is a metabolically versatile aerobic anoxygenic phototroph.</title>
        <authorList>
            <person name="Yabe S."/>
            <person name="Muto K."/>
            <person name="Abe K."/>
            <person name="Yokota A."/>
            <person name="Staudigel H."/>
            <person name="Tebo B.M."/>
        </authorList>
    </citation>
    <scope>NUCLEOTIDE SEQUENCE [LARGE SCALE GENOMIC DNA]</scope>
    <source>
        <strain evidence="2 3">WC8-2</strain>
    </source>
</reference>
<organism evidence="2 3">
    <name type="scientific">Vulcanimicrobium alpinum</name>
    <dbReference type="NCBI Taxonomy" id="3016050"/>
    <lineage>
        <taxon>Bacteria</taxon>
        <taxon>Bacillati</taxon>
        <taxon>Vulcanimicrobiota</taxon>
        <taxon>Vulcanimicrobiia</taxon>
        <taxon>Vulcanimicrobiales</taxon>
        <taxon>Vulcanimicrobiaceae</taxon>
        <taxon>Vulcanimicrobium</taxon>
    </lineage>
</organism>
<dbReference type="Proteomes" id="UP001317532">
    <property type="component" value="Chromosome"/>
</dbReference>
<dbReference type="InterPro" id="IPR046540">
    <property type="entry name" value="DMFA2_C"/>
</dbReference>
<dbReference type="KEGG" id="vab:WPS_11660"/>
<dbReference type="Pfam" id="PF20254">
    <property type="entry name" value="DMFA2_C"/>
    <property type="match status" value="1"/>
</dbReference>
<protein>
    <recommendedName>
        <fullName evidence="1">N,N-dimethylformamidase beta subunit-like C-terminal domain-containing protein</fullName>
    </recommendedName>
</protein>
<evidence type="ECO:0000313" key="2">
    <source>
        <dbReference type="EMBL" id="BDE05890.1"/>
    </source>
</evidence>